<name>A0A0W0SP61_9GAMM</name>
<dbReference type="EMBL" id="LNXY01000031">
    <property type="protein sequence ID" value="KTC84789.1"/>
    <property type="molecule type" value="Genomic_DNA"/>
</dbReference>
<dbReference type="RefSeq" id="WP_058497209.1">
    <property type="nucleotide sequence ID" value="NZ_CAAAIU010000022.1"/>
</dbReference>
<sequence length="91" mass="10043">MKLNQPTKSVKKTDTQDLITKATETVETAKKPARKGSSEAHMSVMQRGLSGNEIRQSYRSNSSSLGLFSIQEEEPKNSSVITEESNTINNL</sequence>
<feature type="region of interest" description="Disordered" evidence="1">
    <location>
        <begin position="1"/>
        <end position="91"/>
    </location>
</feature>
<evidence type="ECO:0000313" key="3">
    <source>
        <dbReference type="Proteomes" id="UP000054736"/>
    </source>
</evidence>
<accession>A0A0W0SP61</accession>
<evidence type="ECO:0000256" key="1">
    <source>
        <dbReference type="SAM" id="MobiDB-lite"/>
    </source>
</evidence>
<comment type="caution">
    <text evidence="2">The sequence shown here is derived from an EMBL/GenBank/DDBJ whole genome shotgun (WGS) entry which is preliminary data.</text>
</comment>
<keyword evidence="3" id="KW-1185">Reference proteome</keyword>
<dbReference type="OrthoDB" id="9975670at2"/>
<reference evidence="2 3" key="1">
    <citation type="submission" date="2015-11" db="EMBL/GenBank/DDBJ databases">
        <title>Genomic analysis of 38 Legionella species identifies large and diverse effector repertoires.</title>
        <authorList>
            <person name="Burstein D."/>
            <person name="Amaro F."/>
            <person name="Zusman T."/>
            <person name="Lifshitz Z."/>
            <person name="Cohen O."/>
            <person name="Gilbert J.A."/>
            <person name="Pupko T."/>
            <person name="Shuman H.A."/>
            <person name="Segal G."/>
        </authorList>
    </citation>
    <scope>NUCLEOTIDE SEQUENCE [LARGE SCALE GENOMIC DNA]</scope>
    <source>
        <strain evidence="2 3">ATCC 700990</strain>
    </source>
</reference>
<organism evidence="2 3">
    <name type="scientific">Legionella drozanskii LLAP-1</name>
    <dbReference type="NCBI Taxonomy" id="1212489"/>
    <lineage>
        <taxon>Bacteria</taxon>
        <taxon>Pseudomonadati</taxon>
        <taxon>Pseudomonadota</taxon>
        <taxon>Gammaproteobacteria</taxon>
        <taxon>Legionellales</taxon>
        <taxon>Legionellaceae</taxon>
        <taxon>Legionella</taxon>
    </lineage>
</organism>
<dbReference type="PATRIC" id="fig|1212489.4.peg.3118"/>
<evidence type="ECO:0000313" key="2">
    <source>
        <dbReference type="EMBL" id="KTC84789.1"/>
    </source>
</evidence>
<gene>
    <name evidence="2" type="ORF">Ldro_2953</name>
</gene>
<feature type="compositionally biased region" description="Polar residues" evidence="1">
    <location>
        <begin position="77"/>
        <end position="91"/>
    </location>
</feature>
<dbReference type="AlphaFoldDB" id="A0A0W0SP61"/>
<dbReference type="Proteomes" id="UP000054736">
    <property type="component" value="Unassembled WGS sequence"/>
</dbReference>
<protein>
    <submittedName>
        <fullName evidence="2">Uncharacterized protein</fullName>
    </submittedName>
</protein>
<feature type="compositionally biased region" description="Polar residues" evidence="1">
    <location>
        <begin position="53"/>
        <end position="66"/>
    </location>
</feature>
<proteinExistence type="predicted"/>